<proteinExistence type="inferred from homology"/>
<feature type="domain" description="NADH:flavin oxidoreductase/NADH oxidase N-terminal" evidence="10">
    <location>
        <begin position="8"/>
        <end position="341"/>
    </location>
</feature>
<dbReference type="InterPro" id="IPR036188">
    <property type="entry name" value="FAD/NAD-bd_sf"/>
</dbReference>
<evidence type="ECO:0000256" key="7">
    <source>
        <dbReference type="ARBA" id="ARBA00023002"/>
    </source>
</evidence>
<dbReference type="Gene3D" id="3.40.50.720">
    <property type="entry name" value="NAD(P)-binding Rossmann-like Domain"/>
    <property type="match status" value="1"/>
</dbReference>
<evidence type="ECO:0000256" key="5">
    <source>
        <dbReference type="ARBA" id="ARBA00022643"/>
    </source>
</evidence>
<dbReference type="Pfam" id="PF07992">
    <property type="entry name" value="Pyr_redox_2"/>
    <property type="match status" value="1"/>
</dbReference>
<evidence type="ECO:0000259" key="10">
    <source>
        <dbReference type="Pfam" id="PF00724"/>
    </source>
</evidence>
<evidence type="ECO:0000256" key="8">
    <source>
        <dbReference type="ARBA" id="ARBA00023004"/>
    </source>
</evidence>
<dbReference type="CDD" id="cd02803">
    <property type="entry name" value="OYE_like_FMN_family"/>
    <property type="match status" value="1"/>
</dbReference>
<dbReference type="InterPro" id="IPR013785">
    <property type="entry name" value="Aldolase_TIM"/>
</dbReference>
<comment type="cofactor">
    <cofactor evidence="2">
        <name>[4Fe-4S] cluster</name>
        <dbReference type="ChEBI" id="CHEBI:49883"/>
    </cofactor>
</comment>
<dbReference type="InterPro" id="IPR051793">
    <property type="entry name" value="NADH:flavin_oxidoreductase"/>
</dbReference>
<dbReference type="Gene3D" id="3.50.50.60">
    <property type="entry name" value="FAD/NAD(P)-binding domain"/>
    <property type="match status" value="1"/>
</dbReference>
<dbReference type="STRING" id="563192.HMPREF0179_00611"/>
<dbReference type="GO" id="GO:0016491">
    <property type="term" value="F:oxidoreductase activity"/>
    <property type="evidence" value="ECO:0007669"/>
    <property type="project" value="UniProtKB-KW"/>
</dbReference>
<keyword evidence="4" id="KW-0285">Flavoprotein</keyword>
<dbReference type="AlphaFoldDB" id="E5Y350"/>
<evidence type="ECO:0000256" key="2">
    <source>
        <dbReference type="ARBA" id="ARBA00001966"/>
    </source>
</evidence>
<evidence type="ECO:0000256" key="3">
    <source>
        <dbReference type="ARBA" id="ARBA00011048"/>
    </source>
</evidence>
<dbReference type="InterPro" id="IPR023753">
    <property type="entry name" value="FAD/NAD-binding_dom"/>
</dbReference>
<keyword evidence="8" id="KW-0408">Iron</keyword>
<evidence type="ECO:0000313" key="13">
    <source>
        <dbReference type="Proteomes" id="UP000006034"/>
    </source>
</evidence>
<dbReference type="Gene3D" id="3.20.20.70">
    <property type="entry name" value="Aldolase class I"/>
    <property type="match status" value="1"/>
</dbReference>
<dbReference type="GO" id="GO:0010181">
    <property type="term" value="F:FMN binding"/>
    <property type="evidence" value="ECO:0007669"/>
    <property type="project" value="InterPro"/>
</dbReference>
<keyword evidence="5" id="KW-0288">FMN</keyword>
<evidence type="ECO:0000256" key="6">
    <source>
        <dbReference type="ARBA" id="ARBA00022723"/>
    </source>
</evidence>
<evidence type="ECO:0000256" key="9">
    <source>
        <dbReference type="ARBA" id="ARBA00023014"/>
    </source>
</evidence>
<protein>
    <recommendedName>
        <fullName evidence="14">NADH:flavin oxidoreductase/NADH oxidase N-terminal domain-containing protein</fullName>
    </recommendedName>
</protein>
<evidence type="ECO:0008006" key="14">
    <source>
        <dbReference type="Google" id="ProtNLM"/>
    </source>
</evidence>
<dbReference type="OrthoDB" id="9784632at2"/>
<evidence type="ECO:0000256" key="1">
    <source>
        <dbReference type="ARBA" id="ARBA00001917"/>
    </source>
</evidence>
<organism evidence="12 13">
    <name type="scientific">Bilophila wadsworthia (strain 3_1_6)</name>
    <dbReference type="NCBI Taxonomy" id="563192"/>
    <lineage>
        <taxon>Bacteria</taxon>
        <taxon>Pseudomonadati</taxon>
        <taxon>Thermodesulfobacteriota</taxon>
        <taxon>Desulfovibrionia</taxon>
        <taxon>Desulfovibrionales</taxon>
        <taxon>Desulfovibrionaceae</taxon>
        <taxon>Bilophila</taxon>
    </lineage>
</organism>
<dbReference type="GO" id="GO:0046872">
    <property type="term" value="F:metal ion binding"/>
    <property type="evidence" value="ECO:0007669"/>
    <property type="project" value="UniProtKB-KW"/>
</dbReference>
<name>E5Y350_BILW3</name>
<keyword evidence="9" id="KW-0411">Iron-sulfur</keyword>
<dbReference type="SUPFAM" id="SSF51905">
    <property type="entry name" value="FAD/NAD(P)-binding domain"/>
    <property type="match status" value="1"/>
</dbReference>
<evidence type="ECO:0000259" key="11">
    <source>
        <dbReference type="Pfam" id="PF07992"/>
    </source>
</evidence>
<sequence length="647" mass="68188">MHTPVSLTPMNIHTLTVRNRFVLPGMVTDMAVDGGYVTERLLSYYEERAKGGVGLVIVEATSIDVSGKTFLHGLDISDDRFIPGLRLLAERVHSHGAAVAIQLQHGGGRAHPEYSHMPRRVMGVIPGVFEPDNAITLDEAEFARLADAWAKAALRAKAAGFDAVEIHGASGYLLEQAVSAFTNRRADGYGGSLAKRLRFPAEVVRAVRAAVGGDFPILYRHTSVEDVPTGNGIDLGTTVELCRTLTDAGVNAFDITAGMQCCFELMTPPTCMPKAWNAATSAAVKEALGDRARVMLTGRISDADTAERVVRDGLADFAIMGRALIADSHLVEKYAAGRKDEICPCVACGQGCVGNADKMIPITCALNPLSGREASMPTVPKAETPGRVVVVGAGPAGLMAAATAAERGHEVILLERSDRHGGQISLAAVPPHKEDLRLISDYLYGKAQRAGVTFRFSCEATPESVRNLSPDAVIVATGSLPVVPRFCASAAGAVTAQDILSGAEAGKNVLVLGGGLIGCETAEYLAAQGRSVTVVEMLPQLAKDMEWCARVLLLRRMAFLGIKLRPGNEILSIGAGNAVTVRNEKGREETLSGFDTLVVAVGCRPDNALSDGLSAALDCPCVAVGDCRKTAKIMDAVHSGFEAALTL</sequence>
<dbReference type="SUPFAM" id="SSF51395">
    <property type="entry name" value="FMN-linked oxidoreductases"/>
    <property type="match status" value="1"/>
</dbReference>
<gene>
    <name evidence="12" type="ORF">HMPREF0179_00611</name>
</gene>
<evidence type="ECO:0000313" key="12">
    <source>
        <dbReference type="EMBL" id="EFV45582.1"/>
    </source>
</evidence>
<comment type="caution">
    <text evidence="12">The sequence shown here is derived from an EMBL/GenBank/DDBJ whole genome shotgun (WGS) entry which is preliminary data.</text>
</comment>
<dbReference type="Pfam" id="PF00724">
    <property type="entry name" value="Oxidored_FMN"/>
    <property type="match status" value="1"/>
</dbReference>
<comment type="cofactor">
    <cofactor evidence="1">
        <name>FMN</name>
        <dbReference type="ChEBI" id="CHEBI:58210"/>
    </cofactor>
</comment>
<dbReference type="GO" id="GO:0051536">
    <property type="term" value="F:iron-sulfur cluster binding"/>
    <property type="evidence" value="ECO:0007669"/>
    <property type="project" value="UniProtKB-KW"/>
</dbReference>
<dbReference type="RefSeq" id="WP_005024845.1">
    <property type="nucleotide sequence ID" value="NZ_KE150239.1"/>
</dbReference>
<feature type="domain" description="FAD/NAD(P)-binding" evidence="11">
    <location>
        <begin position="387"/>
        <end position="611"/>
    </location>
</feature>
<dbReference type="PANTHER" id="PTHR42917">
    <property type="entry name" value="2,4-DIENOYL-COA REDUCTASE"/>
    <property type="match status" value="1"/>
</dbReference>
<keyword evidence="13" id="KW-1185">Reference proteome</keyword>
<dbReference type="PANTHER" id="PTHR42917:SF2">
    <property type="entry name" value="2,4-DIENOYL-COA REDUCTASE [(2E)-ENOYL-COA-PRODUCING]"/>
    <property type="match status" value="1"/>
</dbReference>
<evidence type="ECO:0000256" key="4">
    <source>
        <dbReference type="ARBA" id="ARBA00022630"/>
    </source>
</evidence>
<keyword evidence="6" id="KW-0479">Metal-binding</keyword>
<reference evidence="12 13" key="1">
    <citation type="submission" date="2010-10" db="EMBL/GenBank/DDBJ databases">
        <authorList>
            <consortium name="The Broad Institute Genome Sequencing Platform"/>
            <person name="Ward D."/>
            <person name="Earl A."/>
            <person name="Feldgarden M."/>
            <person name="Young S.K."/>
            <person name="Gargeya S."/>
            <person name="Zeng Q."/>
            <person name="Alvarado L."/>
            <person name="Berlin A."/>
            <person name="Bochicchio J."/>
            <person name="Chapman S.B."/>
            <person name="Chen Z."/>
            <person name="Freedman E."/>
            <person name="Gellesch M."/>
            <person name="Goldberg J."/>
            <person name="Griggs A."/>
            <person name="Gujja S."/>
            <person name="Heilman E."/>
            <person name="Heiman D."/>
            <person name="Howarth C."/>
            <person name="Mehta T."/>
            <person name="Neiman D."/>
            <person name="Pearson M."/>
            <person name="Roberts A."/>
            <person name="Saif S."/>
            <person name="Shea T."/>
            <person name="Shenoy N."/>
            <person name="Sisk P."/>
            <person name="Stolte C."/>
            <person name="Sykes S."/>
            <person name="White J."/>
            <person name="Yandava C."/>
            <person name="Allen-Vercoe E."/>
            <person name="Sibley C."/>
            <person name="Ambrose C.E."/>
            <person name="Strauss J."/>
            <person name="Daigneault M."/>
            <person name="Haas B."/>
            <person name="Nusbaum C."/>
            <person name="Birren B."/>
        </authorList>
    </citation>
    <scope>NUCLEOTIDE SEQUENCE [LARGE SCALE GENOMIC DNA]</scope>
    <source>
        <strain evidence="12 13">3_1_6</strain>
    </source>
</reference>
<dbReference type="Proteomes" id="UP000006034">
    <property type="component" value="Unassembled WGS sequence"/>
</dbReference>
<dbReference type="InterPro" id="IPR001155">
    <property type="entry name" value="OxRdtase_FMN_N"/>
</dbReference>
<dbReference type="PRINTS" id="PR00368">
    <property type="entry name" value="FADPNR"/>
</dbReference>
<keyword evidence="7" id="KW-0560">Oxidoreductase</keyword>
<dbReference type="HOGENOM" id="CLU_012153_1_1_7"/>
<reference evidence="12 13" key="2">
    <citation type="submission" date="2013-04" db="EMBL/GenBank/DDBJ databases">
        <title>The Genome Sequence of Bilophila wadsworthia 3_1_6.</title>
        <authorList>
            <consortium name="The Broad Institute Genomics Platform"/>
            <person name="Earl A."/>
            <person name="Ward D."/>
            <person name="Feldgarden M."/>
            <person name="Gevers D."/>
            <person name="Sibley C."/>
            <person name="Strauss J."/>
            <person name="Allen-Vercoe E."/>
            <person name="Walker B."/>
            <person name="Young S."/>
            <person name="Zeng Q."/>
            <person name="Gargeya S."/>
            <person name="Fitzgerald M."/>
            <person name="Haas B."/>
            <person name="Abouelleil A."/>
            <person name="Allen A.W."/>
            <person name="Alvarado L."/>
            <person name="Arachchi H.M."/>
            <person name="Berlin A.M."/>
            <person name="Chapman S.B."/>
            <person name="Gainer-Dewar J."/>
            <person name="Goldberg J."/>
            <person name="Griggs A."/>
            <person name="Gujja S."/>
            <person name="Hansen M."/>
            <person name="Howarth C."/>
            <person name="Imamovic A."/>
            <person name="Ireland A."/>
            <person name="Larimer J."/>
            <person name="McCowan C."/>
            <person name="Murphy C."/>
            <person name="Pearson M."/>
            <person name="Poon T.W."/>
            <person name="Priest M."/>
            <person name="Roberts A."/>
            <person name="Saif S."/>
            <person name="Shea T."/>
            <person name="Sisk P."/>
            <person name="Sykes S."/>
            <person name="Wortman J."/>
            <person name="Nusbaum C."/>
            <person name="Birren B."/>
        </authorList>
    </citation>
    <scope>NUCLEOTIDE SEQUENCE [LARGE SCALE GENOMIC DNA]</scope>
    <source>
        <strain evidence="12 13">3_1_6</strain>
    </source>
</reference>
<dbReference type="GeneID" id="78087201"/>
<accession>E5Y350</accession>
<dbReference type="EMBL" id="ADCP02000002">
    <property type="protein sequence ID" value="EFV45582.1"/>
    <property type="molecule type" value="Genomic_DNA"/>
</dbReference>
<dbReference type="eggNOG" id="COG0446">
    <property type="taxonomic scope" value="Bacteria"/>
</dbReference>
<comment type="similarity">
    <text evidence="3">In the N-terminal section; belongs to the NADH:flavin oxidoreductase/NADH oxidase family.</text>
</comment>
<dbReference type="eggNOG" id="COG1902">
    <property type="taxonomic scope" value="Bacteria"/>
</dbReference>